<dbReference type="InterPro" id="IPR036737">
    <property type="entry name" value="OmpA-like_sf"/>
</dbReference>
<proteinExistence type="predicted"/>
<dbReference type="PANTHER" id="PTHR30570">
    <property type="entry name" value="PERIPLASMIC PHOSPHATE BINDING COMPONENT OF PHOSPHATE ABC TRANSPORTER"/>
    <property type="match status" value="1"/>
</dbReference>
<dbReference type="InterPro" id="IPR024370">
    <property type="entry name" value="PBP_domain"/>
</dbReference>
<dbReference type="AlphaFoldDB" id="A0A6J4ND17"/>
<dbReference type="SUPFAM" id="SSF103088">
    <property type="entry name" value="OmpA-like"/>
    <property type="match status" value="1"/>
</dbReference>
<dbReference type="SUPFAM" id="SSF53850">
    <property type="entry name" value="Periplasmic binding protein-like II"/>
    <property type="match status" value="1"/>
</dbReference>
<organism evidence="5">
    <name type="scientific">uncultured Rubellimicrobium sp</name>
    <dbReference type="NCBI Taxonomy" id="543078"/>
    <lineage>
        <taxon>Bacteria</taxon>
        <taxon>Pseudomonadati</taxon>
        <taxon>Pseudomonadota</taxon>
        <taxon>Alphaproteobacteria</taxon>
        <taxon>Rhodobacterales</taxon>
        <taxon>Roseobacteraceae</taxon>
        <taxon>Rubellimicrobium</taxon>
        <taxon>environmental samples</taxon>
    </lineage>
</organism>
<dbReference type="Gene3D" id="3.30.1330.60">
    <property type="entry name" value="OmpA-like domain"/>
    <property type="match status" value="1"/>
</dbReference>
<dbReference type="EMBL" id="CADCUU010000017">
    <property type="protein sequence ID" value="CAA9384374.1"/>
    <property type="molecule type" value="Genomic_DNA"/>
</dbReference>
<protein>
    <recommendedName>
        <fullName evidence="4">OmpA-like domain-containing protein</fullName>
    </recommendedName>
</protein>
<feature type="chain" id="PRO_5026730194" description="OmpA-like domain-containing protein" evidence="3">
    <location>
        <begin position="24"/>
        <end position="529"/>
    </location>
</feature>
<dbReference type="PROSITE" id="PS51123">
    <property type="entry name" value="OMPA_2"/>
    <property type="match status" value="1"/>
</dbReference>
<dbReference type="CDD" id="cd07185">
    <property type="entry name" value="OmpA_C-like"/>
    <property type="match status" value="1"/>
</dbReference>
<feature type="signal peptide" evidence="3">
    <location>
        <begin position="1"/>
        <end position="23"/>
    </location>
</feature>
<dbReference type="Pfam" id="PF12849">
    <property type="entry name" value="PBP_like_2"/>
    <property type="match status" value="1"/>
</dbReference>
<dbReference type="Pfam" id="PF00691">
    <property type="entry name" value="OmpA"/>
    <property type="match status" value="1"/>
</dbReference>
<gene>
    <name evidence="5" type="ORF">AVDCRST_MAG15-89</name>
</gene>
<dbReference type="InterPro" id="IPR006665">
    <property type="entry name" value="OmpA-like"/>
</dbReference>
<evidence type="ECO:0000313" key="5">
    <source>
        <dbReference type="EMBL" id="CAA9384374.1"/>
    </source>
</evidence>
<evidence type="ECO:0000256" key="3">
    <source>
        <dbReference type="SAM" id="SignalP"/>
    </source>
</evidence>
<dbReference type="GO" id="GO:0016020">
    <property type="term" value="C:membrane"/>
    <property type="evidence" value="ECO:0007669"/>
    <property type="project" value="UniProtKB-UniRule"/>
</dbReference>
<dbReference type="Gene3D" id="3.40.190.10">
    <property type="entry name" value="Periplasmic binding protein-like II"/>
    <property type="match status" value="2"/>
</dbReference>
<dbReference type="InterPro" id="IPR050811">
    <property type="entry name" value="Phosphate_ABC_transporter"/>
</dbReference>
<sequence length="529" mass="56188">MFHVKLCWGALAGLLLAAGPGLAQDAPPAETLAELEAPLAKGEVRLTAPGLRIQGRALGFDGRFLRVETETGELTLDTQAMACEGAACPKAEDFVPEMRLSGDGGLGEVLLPALVEGFAAAQGWQLERAGAYILRDDGREVLRLSLRLSTTADGIADLLSNEADLAMLARAPLPQETERLIAAGLGGIGELRLRLLAQGALVPVTGPGQRVGRITLEDLARVYAGEVTSWADLGGEDVPVRAHLGPDESALAQAFVTEVLDATGRELSPQVIRHDDEAALRQALSDDPQALGILPFESFGEAQPMALVGQCRLPWVPRPSAVRAGDYPLTVPLALLQPMRRLAPEAQAFVDFLATPEAQLVLRRAGLVGTEAVPVPWAEQGERLAAAIRGAGPEVPLRELQRLVRVLGPFTRQSTTFRFGNGTALDPVSRGLVLRLAYEVAEGRYSGRTLVLAGFSDGRGPAEENRALSLRRAEAVRDALLDALGGQLPEGVRLRVHAFGEALPIGCDGEGEGPWSAKVNRRVELWVSG</sequence>
<keyword evidence="1 3" id="KW-0732">Signal</keyword>
<reference evidence="5" key="1">
    <citation type="submission" date="2020-02" db="EMBL/GenBank/DDBJ databases">
        <authorList>
            <person name="Meier V. D."/>
        </authorList>
    </citation>
    <scope>NUCLEOTIDE SEQUENCE</scope>
    <source>
        <strain evidence="5">AVDCRST_MAG15</strain>
    </source>
</reference>
<accession>A0A6J4ND17</accession>
<evidence type="ECO:0000256" key="1">
    <source>
        <dbReference type="ARBA" id="ARBA00022729"/>
    </source>
</evidence>
<feature type="domain" description="OmpA-like" evidence="4">
    <location>
        <begin position="404"/>
        <end position="529"/>
    </location>
</feature>
<name>A0A6J4ND17_9RHOB</name>
<evidence type="ECO:0000259" key="4">
    <source>
        <dbReference type="PROSITE" id="PS51123"/>
    </source>
</evidence>
<keyword evidence="2" id="KW-0472">Membrane</keyword>
<evidence type="ECO:0000256" key="2">
    <source>
        <dbReference type="PROSITE-ProRule" id="PRU00473"/>
    </source>
</evidence>
<dbReference type="PANTHER" id="PTHR30570:SF1">
    <property type="entry name" value="PHOSPHATE-BINDING PROTEIN PSTS"/>
    <property type="match status" value="1"/>
</dbReference>